<dbReference type="EMBL" id="JBHTAC010000050">
    <property type="protein sequence ID" value="MFC7247128.1"/>
    <property type="molecule type" value="Genomic_DNA"/>
</dbReference>
<evidence type="ECO:0000313" key="2">
    <source>
        <dbReference type="EMBL" id="MFC7247128.1"/>
    </source>
</evidence>
<keyword evidence="1" id="KW-1133">Transmembrane helix</keyword>
<feature type="transmembrane region" description="Helical" evidence="1">
    <location>
        <begin position="14"/>
        <end position="33"/>
    </location>
</feature>
<evidence type="ECO:0008006" key="4">
    <source>
        <dbReference type="Google" id="ProtNLM"/>
    </source>
</evidence>
<evidence type="ECO:0000313" key="3">
    <source>
        <dbReference type="Proteomes" id="UP001596392"/>
    </source>
</evidence>
<accession>A0ABW2H5D0</accession>
<evidence type="ECO:0000256" key="1">
    <source>
        <dbReference type="SAM" id="Phobius"/>
    </source>
</evidence>
<keyword evidence="1" id="KW-0812">Transmembrane</keyword>
<gene>
    <name evidence="2" type="ORF">ACFQO7_32030</name>
</gene>
<comment type="caution">
    <text evidence="2">The sequence shown here is derived from an EMBL/GenBank/DDBJ whole genome shotgun (WGS) entry which is preliminary data.</text>
</comment>
<keyword evidence="1" id="KW-0472">Membrane</keyword>
<dbReference type="Proteomes" id="UP001596392">
    <property type="component" value="Unassembled WGS sequence"/>
</dbReference>
<protein>
    <recommendedName>
        <fullName evidence="4">Allene oxide cyclase barrel-like domain-containing protein</fullName>
    </recommendedName>
</protein>
<reference evidence="3" key="1">
    <citation type="journal article" date="2019" name="Int. J. Syst. Evol. Microbiol.">
        <title>The Global Catalogue of Microorganisms (GCM) 10K type strain sequencing project: providing services to taxonomists for standard genome sequencing and annotation.</title>
        <authorList>
            <consortium name="The Broad Institute Genomics Platform"/>
            <consortium name="The Broad Institute Genome Sequencing Center for Infectious Disease"/>
            <person name="Wu L."/>
            <person name="Ma J."/>
        </authorList>
    </citation>
    <scope>NUCLEOTIDE SEQUENCE [LARGE SCALE GENOMIC DNA]</scope>
    <source>
        <strain evidence="3">CGMCC 1.9106</strain>
    </source>
</reference>
<sequence>MAEEVVMEVKSRTVANALSTAALGATLAAALYVSKPTTLTMVAQEDIRIDRLAYSDATGFVAERHGDLISAGESELVLGEGVYHFRSTSDVTLVRGDGVDVIVPQEKDAWPDPPVAPTIWSSVSPEAWAKHSEAFSTKGSGDYGPRPVLTVITEVEAN</sequence>
<proteinExistence type="predicted"/>
<name>A0ABW2H5D0_9ACTN</name>
<organism evidence="2 3">
    <name type="scientific">Catellatospora aurea</name>
    <dbReference type="NCBI Taxonomy" id="1337874"/>
    <lineage>
        <taxon>Bacteria</taxon>
        <taxon>Bacillati</taxon>
        <taxon>Actinomycetota</taxon>
        <taxon>Actinomycetes</taxon>
        <taxon>Micromonosporales</taxon>
        <taxon>Micromonosporaceae</taxon>
        <taxon>Catellatospora</taxon>
    </lineage>
</organism>
<keyword evidence="3" id="KW-1185">Reference proteome</keyword>